<protein>
    <submittedName>
        <fullName evidence="1">Uncharacterized protein</fullName>
    </submittedName>
</protein>
<organism evidence="1 2">
    <name type="scientific">Fusarium mexicanum</name>
    <dbReference type="NCBI Taxonomy" id="751941"/>
    <lineage>
        <taxon>Eukaryota</taxon>
        <taxon>Fungi</taxon>
        <taxon>Dikarya</taxon>
        <taxon>Ascomycota</taxon>
        <taxon>Pezizomycotina</taxon>
        <taxon>Sordariomycetes</taxon>
        <taxon>Hypocreomycetidae</taxon>
        <taxon>Hypocreales</taxon>
        <taxon>Nectriaceae</taxon>
        <taxon>Fusarium</taxon>
        <taxon>Fusarium fujikuroi species complex</taxon>
    </lineage>
</organism>
<reference evidence="1 2" key="1">
    <citation type="submission" date="2020-05" db="EMBL/GenBank/DDBJ databases">
        <title>Identification and distribution of gene clusters putatively required for synthesis of sphingolipid metabolism inhibitors in phylogenetically diverse species of the filamentous fungus Fusarium.</title>
        <authorList>
            <person name="Kim H.-S."/>
            <person name="Busman M."/>
            <person name="Brown D.W."/>
            <person name="Divon H."/>
            <person name="Uhlig S."/>
            <person name="Proctor R.H."/>
        </authorList>
    </citation>
    <scope>NUCLEOTIDE SEQUENCE [LARGE SCALE GENOMIC DNA]</scope>
    <source>
        <strain evidence="1 2">NRRL 53147</strain>
    </source>
</reference>
<evidence type="ECO:0000313" key="2">
    <source>
        <dbReference type="Proteomes" id="UP000522262"/>
    </source>
</evidence>
<gene>
    <name evidence="1" type="ORF">FMEXI_12409</name>
</gene>
<keyword evidence="2" id="KW-1185">Reference proteome</keyword>
<accession>A0A8H5IAE2</accession>
<dbReference type="PANTHER" id="PTHR32387:SF0">
    <property type="entry name" value="PROTEIN NO VEIN"/>
    <property type="match status" value="1"/>
</dbReference>
<dbReference type="PANTHER" id="PTHR32387">
    <property type="entry name" value="WU:FJ29H11"/>
    <property type="match status" value="1"/>
</dbReference>
<name>A0A8H5IAE2_9HYPO</name>
<dbReference type="EMBL" id="JAAOAM010000362">
    <property type="protein sequence ID" value="KAF5532452.1"/>
    <property type="molecule type" value="Genomic_DNA"/>
</dbReference>
<evidence type="ECO:0000313" key="1">
    <source>
        <dbReference type="EMBL" id="KAF5532452.1"/>
    </source>
</evidence>
<comment type="caution">
    <text evidence="1">The sequence shown here is derived from an EMBL/GenBank/DDBJ whole genome shotgun (WGS) entry which is preliminary data.</text>
</comment>
<sequence length="1344" mass="153631">MTTQQEAERVIRELTGEYKLDENVYESGRKFLRELLLYIDSRVFTKAKGREEYPYVCFKIHSSHVEVEFNDDGFTKRDLEHICLPSTTEDESTGEDGLSSVFKSTAKIYLQSGAFSIDLRLSSSDGKVKPTWVSPSAPIPDSLSRMVVYFHDYGTEEHLERLKSVILTQFESLPAESLLFLRALRRITVEFYGKGGELRQSKRFRKHSMKDNRELLKSTVDDHDEKQEKGTLFHMTERGALGRRNVKLAFPLTEEGKPLIDTRENGIFNVLPISKSKYNFLIDADFDIDNQQKPKPSSKRNQEIRIWIVAAFLQAISTFVTHASLRYEWPLFLPPISHKSPLSLEIRYMAQRNFLVKVYKQSGLRCINQMTILPDHLKDENGQPLVEPFAHDMLLPTDYPQRVVEILKEHGAKTMEDETFWRHLEFDLRSKNPKMHRKYTTEEWHARMARFLLQFSKTSSLNAWRVKSIAIVPMQGGTWTSMLSDPVYFPRTGDISIPDTEYLRMVTPPATRDPNRYALFKYLGVTEPSLDIAMDSVRGGLIIPDTVPLKLVNEYLRYLYLTHEASDWTRDDYEEVRVLATDSKLERPQFNRKAIYLPGKDHPFSPESLLGPTKSESSLPYSFLHPEILSYEPTQGNSARISWKRWLCDYIGVMEDICLESDGTGKLSSDFLHIVSKSPDKLLGLLEYLLSKSDVELSYESAIISEIRQLSASNLCDVEYAFKLQDTWLPLKALTDIVETYMEHPGLFPFLRSIQDDTGVIGTKWNFLSDYRLVGKEDNLDFRLEILRSIRRSDPKKDPTRQLQKVLDLYASIYGQLSASGEMTTEREKRRNFFDESGVVYFNGEELEWISSSCCLWDAPPDMVTMRSLKSCYDLQASSAEARSALHSLFFETLGIENAKLEHLVAELNELRIRNDEDLAKIVSVYSFLDTKIPSSQDMRTLFESSPLIFIPDGPYTGWHKSTEVLWSSNTDLCGMGTLDETYKPLCDFFVDKLGIESLSLRILYDRLTKSPKCEPQQMKEAIFILNDFLRSDPAFLDPQPVRNAEIFPVRDPDGSVSLRSVEADFAIGDNDNLRINFENHIRLLDFDLGEFHRLKPFFEWLKLESRYLSRCVREDVTIVGKEKGGLFGASEVPIPHKKRNLKSKARYITRVAANFGSPYCRSGIKAIHKTLSSIECVLVWSIKTSFILQQNGETVVAESQLSKGHIAEPDGRLTIYVPMDPVSQDVCFGSVLPRKLATWIMQDPESSHRPHVDIEMVNALTAILTGETTSLDEILDELGIAKISYDCLGDIGDEATRQRISFKNVVERPRKVDSLSFSIPVSNLSESLSAKTLDLTETNVGTG</sequence>
<dbReference type="InterPro" id="IPR052957">
    <property type="entry name" value="Auxin_embryo_med"/>
</dbReference>
<dbReference type="Proteomes" id="UP000522262">
    <property type="component" value="Unassembled WGS sequence"/>
</dbReference>
<proteinExistence type="predicted"/>